<proteinExistence type="predicted"/>
<evidence type="ECO:0000259" key="1">
    <source>
        <dbReference type="PROSITE" id="PS50097"/>
    </source>
</evidence>
<dbReference type="EMBL" id="BTSX01000005">
    <property type="protein sequence ID" value="GMT01656.1"/>
    <property type="molecule type" value="Genomic_DNA"/>
</dbReference>
<reference evidence="2" key="1">
    <citation type="submission" date="2023-10" db="EMBL/GenBank/DDBJ databases">
        <title>Genome assembly of Pristionchus species.</title>
        <authorList>
            <person name="Yoshida K."/>
            <person name="Sommer R.J."/>
        </authorList>
    </citation>
    <scope>NUCLEOTIDE SEQUENCE</scope>
    <source>
        <strain evidence="2">RS0144</strain>
    </source>
</reference>
<name>A0AAV5U594_9BILA</name>
<protein>
    <recommendedName>
        <fullName evidence="1">BTB domain-containing protein</fullName>
    </recommendedName>
</protein>
<accession>A0AAV5U594</accession>
<dbReference type="PANTHER" id="PTHR47022">
    <property type="entry name" value="BTB AND MATH DOMAIN-CONTAINING PROTEIN 36-RELATED"/>
    <property type="match status" value="1"/>
</dbReference>
<dbReference type="SUPFAM" id="SSF54695">
    <property type="entry name" value="POZ domain"/>
    <property type="match status" value="1"/>
</dbReference>
<evidence type="ECO:0000313" key="3">
    <source>
        <dbReference type="Proteomes" id="UP001432027"/>
    </source>
</evidence>
<feature type="non-terminal residue" evidence="2">
    <location>
        <position position="100"/>
    </location>
</feature>
<evidence type="ECO:0000313" key="2">
    <source>
        <dbReference type="EMBL" id="GMT01656.1"/>
    </source>
</evidence>
<keyword evidence="3" id="KW-1185">Reference proteome</keyword>
<sequence>FIKDDKITVEVRISITRMEGIKFVPEVDFTDPNDPRHDVALVIEGENIYVSRQYLSLHSSVFNALFYGNFTEKDKKEIELKDINRMEFLEMLGVIYPSYK</sequence>
<dbReference type="Pfam" id="PF00651">
    <property type="entry name" value="BTB"/>
    <property type="match status" value="1"/>
</dbReference>
<feature type="non-terminal residue" evidence="2">
    <location>
        <position position="1"/>
    </location>
</feature>
<organism evidence="2 3">
    <name type="scientific">Pristionchus entomophagus</name>
    <dbReference type="NCBI Taxonomy" id="358040"/>
    <lineage>
        <taxon>Eukaryota</taxon>
        <taxon>Metazoa</taxon>
        <taxon>Ecdysozoa</taxon>
        <taxon>Nematoda</taxon>
        <taxon>Chromadorea</taxon>
        <taxon>Rhabditida</taxon>
        <taxon>Rhabditina</taxon>
        <taxon>Diplogasteromorpha</taxon>
        <taxon>Diplogasteroidea</taxon>
        <taxon>Neodiplogasteridae</taxon>
        <taxon>Pristionchus</taxon>
    </lineage>
</organism>
<gene>
    <name evidence="2" type="ORF">PENTCL1PPCAC_23830</name>
</gene>
<dbReference type="PANTHER" id="PTHR47022:SF1">
    <property type="entry name" value="BTB AND MATH DOMAIN-CONTAINING PROTEIN 36-RELATED"/>
    <property type="match status" value="1"/>
</dbReference>
<dbReference type="InterPro" id="IPR000210">
    <property type="entry name" value="BTB/POZ_dom"/>
</dbReference>
<comment type="caution">
    <text evidence="2">The sequence shown here is derived from an EMBL/GenBank/DDBJ whole genome shotgun (WGS) entry which is preliminary data.</text>
</comment>
<dbReference type="PROSITE" id="PS50097">
    <property type="entry name" value="BTB"/>
    <property type="match status" value="1"/>
</dbReference>
<dbReference type="InterPro" id="IPR011333">
    <property type="entry name" value="SKP1/BTB/POZ_sf"/>
</dbReference>
<dbReference type="AlphaFoldDB" id="A0AAV5U594"/>
<feature type="domain" description="BTB" evidence="1">
    <location>
        <begin position="37"/>
        <end position="100"/>
    </location>
</feature>
<dbReference type="Gene3D" id="3.30.710.10">
    <property type="entry name" value="Potassium Channel Kv1.1, Chain A"/>
    <property type="match status" value="1"/>
</dbReference>
<dbReference type="Proteomes" id="UP001432027">
    <property type="component" value="Unassembled WGS sequence"/>
</dbReference>